<dbReference type="HOGENOM" id="CLU_1047076_0_0_1"/>
<sequence length="266" mass="29103">MLKYCAAFLAIILCGNASSSDISAKLNELDLEGEIEPFAMEGTINQTLQELREKLPDPLDIELTIPQLNFADALMNGTLDLSNPSIIGLTTFLVPALKFNIIGFKLNLTLLFPVFQVDPTYETDMILLTVLPIYGNGTAKVYLNDLKLDTYLELKTSPSLHIQNFRILITLDNIKLDIEGLLYDEEFSKFASAVASGLANTFITPYINDNAEAISDVLSPIIETAINEILAGNSSTSAPVTEPTPAAEVTIKELHHLIQNALPSIF</sequence>
<accession>D6WL22</accession>
<dbReference type="EMBL" id="KQ971343">
    <property type="protein sequence ID" value="EFA03523.1"/>
    <property type="molecule type" value="Genomic_DNA"/>
</dbReference>
<dbReference type="PANTHER" id="PTHR11008">
    <property type="entry name" value="PROTEIN TAKEOUT-LIKE PROTEIN"/>
    <property type="match status" value="1"/>
</dbReference>
<protein>
    <recommendedName>
        <fullName evidence="4">Protein takeout-like Protein</fullName>
    </recommendedName>
</protein>
<dbReference type="InterPro" id="IPR038606">
    <property type="entry name" value="To_sf"/>
</dbReference>
<organism evidence="2 3">
    <name type="scientific">Tribolium castaneum</name>
    <name type="common">Red flour beetle</name>
    <dbReference type="NCBI Taxonomy" id="7070"/>
    <lineage>
        <taxon>Eukaryota</taxon>
        <taxon>Metazoa</taxon>
        <taxon>Ecdysozoa</taxon>
        <taxon>Arthropoda</taxon>
        <taxon>Hexapoda</taxon>
        <taxon>Insecta</taxon>
        <taxon>Pterygota</taxon>
        <taxon>Neoptera</taxon>
        <taxon>Endopterygota</taxon>
        <taxon>Coleoptera</taxon>
        <taxon>Polyphaga</taxon>
        <taxon>Cucujiformia</taxon>
        <taxon>Tenebrionidae</taxon>
        <taxon>Tenebrionidae incertae sedis</taxon>
        <taxon>Tribolium</taxon>
    </lineage>
</organism>
<reference evidence="2 3" key="1">
    <citation type="journal article" date="2008" name="Nature">
        <title>The genome of the model beetle and pest Tribolium castaneum.</title>
        <authorList>
            <consortium name="Tribolium Genome Sequencing Consortium"/>
            <person name="Richards S."/>
            <person name="Gibbs R.A."/>
            <person name="Weinstock G.M."/>
            <person name="Brown S.J."/>
            <person name="Denell R."/>
            <person name="Beeman R.W."/>
            <person name="Gibbs R."/>
            <person name="Beeman R.W."/>
            <person name="Brown S.J."/>
            <person name="Bucher G."/>
            <person name="Friedrich M."/>
            <person name="Grimmelikhuijzen C.J."/>
            <person name="Klingler M."/>
            <person name="Lorenzen M."/>
            <person name="Richards S."/>
            <person name="Roth S."/>
            <person name="Schroder R."/>
            <person name="Tautz D."/>
            <person name="Zdobnov E.M."/>
            <person name="Muzny D."/>
            <person name="Gibbs R.A."/>
            <person name="Weinstock G.M."/>
            <person name="Attaway T."/>
            <person name="Bell S."/>
            <person name="Buhay C.J."/>
            <person name="Chandrabose M.N."/>
            <person name="Chavez D."/>
            <person name="Clerk-Blankenburg K.P."/>
            <person name="Cree A."/>
            <person name="Dao M."/>
            <person name="Davis C."/>
            <person name="Chacko J."/>
            <person name="Dinh H."/>
            <person name="Dugan-Rocha S."/>
            <person name="Fowler G."/>
            <person name="Garner T.T."/>
            <person name="Garnes J."/>
            <person name="Gnirke A."/>
            <person name="Hawes A."/>
            <person name="Hernandez J."/>
            <person name="Hines S."/>
            <person name="Holder M."/>
            <person name="Hume J."/>
            <person name="Jhangiani S.N."/>
            <person name="Joshi V."/>
            <person name="Khan Z.M."/>
            <person name="Jackson L."/>
            <person name="Kovar C."/>
            <person name="Kowis A."/>
            <person name="Lee S."/>
            <person name="Lewis L.R."/>
            <person name="Margolis J."/>
            <person name="Morgan M."/>
            <person name="Nazareth L.V."/>
            <person name="Nguyen N."/>
            <person name="Okwuonu G."/>
            <person name="Parker D."/>
            <person name="Richards S."/>
            <person name="Ruiz S.J."/>
            <person name="Santibanez J."/>
            <person name="Savard J."/>
            <person name="Scherer S.E."/>
            <person name="Schneider B."/>
            <person name="Sodergren E."/>
            <person name="Tautz D."/>
            <person name="Vattahil S."/>
            <person name="Villasana D."/>
            <person name="White C.S."/>
            <person name="Wright R."/>
            <person name="Park Y."/>
            <person name="Beeman R.W."/>
            <person name="Lord J."/>
            <person name="Oppert B."/>
            <person name="Lorenzen M."/>
            <person name="Brown S."/>
            <person name="Wang L."/>
            <person name="Savard J."/>
            <person name="Tautz D."/>
            <person name="Richards S."/>
            <person name="Weinstock G."/>
            <person name="Gibbs R.A."/>
            <person name="Liu Y."/>
            <person name="Worley K."/>
            <person name="Weinstock G."/>
            <person name="Elsik C.G."/>
            <person name="Reese J.T."/>
            <person name="Elhaik E."/>
            <person name="Landan G."/>
            <person name="Graur D."/>
            <person name="Arensburger P."/>
            <person name="Atkinson P."/>
            <person name="Beeman R.W."/>
            <person name="Beidler J."/>
            <person name="Brown S.J."/>
            <person name="Demuth J.P."/>
            <person name="Drury D.W."/>
            <person name="Du Y.Z."/>
            <person name="Fujiwara H."/>
            <person name="Lorenzen M."/>
            <person name="Maselli V."/>
            <person name="Osanai M."/>
            <person name="Park Y."/>
            <person name="Robertson H.M."/>
            <person name="Tu Z."/>
            <person name="Wang J.J."/>
            <person name="Wang S."/>
            <person name="Richards S."/>
            <person name="Song H."/>
            <person name="Zhang L."/>
            <person name="Sodergren E."/>
            <person name="Werner D."/>
            <person name="Stanke M."/>
            <person name="Morgenstern B."/>
            <person name="Solovyev V."/>
            <person name="Kosarev P."/>
            <person name="Brown G."/>
            <person name="Chen H.C."/>
            <person name="Ermolaeva O."/>
            <person name="Hlavina W."/>
            <person name="Kapustin Y."/>
            <person name="Kiryutin B."/>
            <person name="Kitts P."/>
            <person name="Maglott D."/>
            <person name="Pruitt K."/>
            <person name="Sapojnikov V."/>
            <person name="Souvorov A."/>
            <person name="Mackey A.J."/>
            <person name="Waterhouse R.M."/>
            <person name="Wyder S."/>
            <person name="Zdobnov E.M."/>
            <person name="Zdobnov E.M."/>
            <person name="Wyder S."/>
            <person name="Kriventseva E.V."/>
            <person name="Kadowaki T."/>
            <person name="Bork P."/>
            <person name="Aranda M."/>
            <person name="Bao R."/>
            <person name="Beermann A."/>
            <person name="Berns N."/>
            <person name="Bolognesi R."/>
            <person name="Bonneton F."/>
            <person name="Bopp D."/>
            <person name="Brown S.J."/>
            <person name="Bucher G."/>
            <person name="Butts T."/>
            <person name="Chaumot A."/>
            <person name="Denell R.E."/>
            <person name="Ferrier D.E."/>
            <person name="Friedrich M."/>
            <person name="Gordon C.M."/>
            <person name="Jindra M."/>
            <person name="Klingler M."/>
            <person name="Lan Q."/>
            <person name="Lattorff H.M."/>
            <person name="Laudet V."/>
            <person name="von Levetsow C."/>
            <person name="Liu Z."/>
            <person name="Lutz R."/>
            <person name="Lynch J.A."/>
            <person name="da Fonseca R.N."/>
            <person name="Posnien N."/>
            <person name="Reuter R."/>
            <person name="Roth S."/>
            <person name="Savard J."/>
            <person name="Schinko J.B."/>
            <person name="Schmitt C."/>
            <person name="Schoppmeier M."/>
            <person name="Schroder R."/>
            <person name="Shippy T.D."/>
            <person name="Simonnet F."/>
            <person name="Marques-Souza H."/>
            <person name="Tautz D."/>
            <person name="Tomoyasu Y."/>
            <person name="Trauner J."/>
            <person name="Van der Zee M."/>
            <person name="Vervoort M."/>
            <person name="Wittkopp N."/>
            <person name="Wimmer E.A."/>
            <person name="Yang X."/>
            <person name="Jones A.K."/>
            <person name="Sattelle D.B."/>
            <person name="Ebert P.R."/>
            <person name="Nelson D."/>
            <person name="Scott J.G."/>
            <person name="Beeman R.W."/>
            <person name="Muthukrishnan S."/>
            <person name="Kramer K.J."/>
            <person name="Arakane Y."/>
            <person name="Beeman R.W."/>
            <person name="Zhu Q."/>
            <person name="Hogenkamp D."/>
            <person name="Dixit R."/>
            <person name="Oppert B."/>
            <person name="Jiang H."/>
            <person name="Zou Z."/>
            <person name="Marshall J."/>
            <person name="Elpidina E."/>
            <person name="Vinokurov K."/>
            <person name="Oppert C."/>
            <person name="Zou Z."/>
            <person name="Evans J."/>
            <person name="Lu Z."/>
            <person name="Zhao P."/>
            <person name="Sumathipala N."/>
            <person name="Altincicek B."/>
            <person name="Vilcinskas A."/>
            <person name="Williams M."/>
            <person name="Hultmark D."/>
            <person name="Hetru C."/>
            <person name="Jiang H."/>
            <person name="Grimmelikhuijzen C.J."/>
            <person name="Hauser F."/>
            <person name="Cazzamali G."/>
            <person name="Williamson M."/>
            <person name="Park Y."/>
            <person name="Li B."/>
            <person name="Tanaka Y."/>
            <person name="Predel R."/>
            <person name="Neupert S."/>
            <person name="Schachtner J."/>
            <person name="Verleyen P."/>
            <person name="Raible F."/>
            <person name="Bork P."/>
            <person name="Friedrich M."/>
            <person name="Walden K.K."/>
            <person name="Robertson H.M."/>
            <person name="Angeli S."/>
            <person name="Foret S."/>
            <person name="Bucher G."/>
            <person name="Schuetz S."/>
            <person name="Maleszka R."/>
            <person name="Wimmer E.A."/>
            <person name="Beeman R.W."/>
            <person name="Lorenzen M."/>
            <person name="Tomoyasu Y."/>
            <person name="Miller S.C."/>
            <person name="Grossmann D."/>
            <person name="Bucher G."/>
        </authorList>
    </citation>
    <scope>NUCLEOTIDE SEQUENCE [LARGE SCALE GENOMIC DNA]</scope>
    <source>
        <strain evidence="2 3">Georgia GA2</strain>
    </source>
</reference>
<keyword evidence="3" id="KW-1185">Reference proteome</keyword>
<keyword evidence="1" id="KW-0732">Signal</keyword>
<name>D6WL22_TRICA</name>
<dbReference type="eggNOG" id="ENOG502SUCJ">
    <property type="taxonomic scope" value="Eukaryota"/>
</dbReference>
<feature type="signal peptide" evidence="1">
    <location>
        <begin position="1"/>
        <end position="17"/>
    </location>
</feature>
<dbReference type="OrthoDB" id="6747947at2759"/>
<evidence type="ECO:0000313" key="3">
    <source>
        <dbReference type="Proteomes" id="UP000007266"/>
    </source>
</evidence>
<dbReference type="Gene3D" id="3.15.10.30">
    <property type="entry name" value="Haemolymph juvenile hormone binding protein"/>
    <property type="match status" value="1"/>
</dbReference>
<dbReference type="AlphaFoldDB" id="D6WL22"/>
<evidence type="ECO:0000313" key="2">
    <source>
        <dbReference type="EMBL" id="EFA03523.1"/>
    </source>
</evidence>
<evidence type="ECO:0000256" key="1">
    <source>
        <dbReference type="SAM" id="SignalP"/>
    </source>
</evidence>
<dbReference type="GO" id="GO:0007623">
    <property type="term" value="P:circadian rhythm"/>
    <property type="evidence" value="ECO:0000318"/>
    <property type="project" value="GO_Central"/>
</dbReference>
<reference evidence="2 3" key="2">
    <citation type="journal article" date="2010" name="Nucleic Acids Res.">
        <title>BeetleBase in 2010: revisions to provide comprehensive genomic information for Tribolium castaneum.</title>
        <authorList>
            <person name="Kim H.S."/>
            <person name="Murphy T."/>
            <person name="Xia J."/>
            <person name="Caragea D."/>
            <person name="Park Y."/>
            <person name="Beeman R.W."/>
            <person name="Lorenzen M.D."/>
            <person name="Butcher S."/>
            <person name="Manak J.R."/>
            <person name="Brown S.J."/>
        </authorList>
    </citation>
    <scope>GENOME REANNOTATION</scope>
    <source>
        <strain evidence="2 3">Georgia GA2</strain>
    </source>
</reference>
<dbReference type="SMART" id="SM00700">
    <property type="entry name" value="JHBP"/>
    <property type="match status" value="1"/>
</dbReference>
<proteinExistence type="predicted"/>
<dbReference type="Proteomes" id="UP000007266">
    <property type="component" value="Linkage group 5"/>
</dbReference>
<dbReference type="FunCoup" id="D6WL22">
    <property type="interactions" value="7"/>
</dbReference>
<feature type="chain" id="PRO_5003089855" description="Protein takeout-like Protein" evidence="1">
    <location>
        <begin position="18"/>
        <end position="266"/>
    </location>
</feature>
<dbReference type="PhylomeDB" id="D6WL22"/>
<dbReference type="PANTHER" id="PTHR11008:SF29">
    <property type="entry name" value="IP17226P"/>
    <property type="match status" value="1"/>
</dbReference>
<evidence type="ECO:0008006" key="4">
    <source>
        <dbReference type="Google" id="ProtNLM"/>
    </source>
</evidence>
<gene>
    <name evidence="2" type="primary">AUGUSTUS-3.0.2_13525</name>
    <name evidence="2" type="ORF">TcasGA2_TC013525</name>
</gene>
<dbReference type="InParanoid" id="D6WL22"/>
<dbReference type="GO" id="GO:0005615">
    <property type="term" value="C:extracellular space"/>
    <property type="evidence" value="ECO:0000318"/>
    <property type="project" value="GO_Central"/>
</dbReference>
<dbReference type="Pfam" id="PF06585">
    <property type="entry name" value="JHBP"/>
    <property type="match status" value="1"/>
</dbReference>
<dbReference type="InterPro" id="IPR010562">
    <property type="entry name" value="Haemolymph_juvenile_hormone-bd"/>
</dbReference>
<dbReference type="KEGG" id="tca:660043"/>